<feature type="region of interest" description="Disordered" evidence="1">
    <location>
        <begin position="24"/>
        <end position="45"/>
    </location>
</feature>
<evidence type="ECO:0000256" key="1">
    <source>
        <dbReference type="SAM" id="MobiDB-lite"/>
    </source>
</evidence>
<comment type="caution">
    <text evidence="2">The sequence shown here is derived from an EMBL/GenBank/DDBJ whole genome shotgun (WGS) entry which is preliminary data.</text>
</comment>
<keyword evidence="3" id="KW-1185">Reference proteome</keyword>
<organism evidence="2 3">
    <name type="scientific">Guptibacillus hwajinpoensis</name>
    <dbReference type="NCBI Taxonomy" id="208199"/>
    <lineage>
        <taxon>Bacteria</taxon>
        <taxon>Bacillati</taxon>
        <taxon>Bacillota</taxon>
        <taxon>Bacilli</taxon>
        <taxon>Bacillales</taxon>
        <taxon>Guptibacillaceae</taxon>
        <taxon>Guptibacillus</taxon>
    </lineage>
</organism>
<gene>
    <name evidence="2" type="ORF">QO000_001648</name>
</gene>
<evidence type="ECO:0000313" key="2">
    <source>
        <dbReference type="EMBL" id="MDQ0482679.1"/>
    </source>
</evidence>
<dbReference type="EMBL" id="JAUSWM010000002">
    <property type="protein sequence ID" value="MDQ0482679.1"/>
    <property type="molecule type" value="Genomic_DNA"/>
</dbReference>
<dbReference type="Proteomes" id="UP001226720">
    <property type="component" value="Unassembled WGS sequence"/>
</dbReference>
<dbReference type="GeneID" id="301325694"/>
<sequence>MKKFLVNMLLVTGVVGMVIVPNHDKVPDSHDKVPDSSPAHTEVHI</sequence>
<protein>
    <recommendedName>
        <fullName evidence="4">Phr family secreted Rap phosphatase inhibitor</fullName>
    </recommendedName>
</protein>
<proteinExistence type="predicted"/>
<dbReference type="RefSeq" id="WP_301550446.1">
    <property type="nucleotide sequence ID" value="NZ_JAQRMZ010000001.1"/>
</dbReference>
<evidence type="ECO:0000313" key="3">
    <source>
        <dbReference type="Proteomes" id="UP001226720"/>
    </source>
</evidence>
<feature type="compositionally biased region" description="Basic and acidic residues" evidence="1">
    <location>
        <begin position="24"/>
        <end position="34"/>
    </location>
</feature>
<name>A0ABU0K2Z5_9BACL</name>
<evidence type="ECO:0008006" key="4">
    <source>
        <dbReference type="Google" id="ProtNLM"/>
    </source>
</evidence>
<reference evidence="2" key="1">
    <citation type="submission" date="2023-07" db="EMBL/GenBank/DDBJ databases">
        <title>Genomic Encyclopedia of Type Strains, Phase IV (KMG-IV): sequencing the most valuable type-strain genomes for metagenomic binning, comparative biology and taxonomic classification.</title>
        <authorList>
            <person name="Goeker M."/>
        </authorList>
    </citation>
    <scope>NUCLEOTIDE SEQUENCE [LARGE SCALE GENOMIC DNA]</scope>
    <source>
        <strain evidence="2">JSM 076093</strain>
    </source>
</reference>
<accession>A0ABU0K2Z5</accession>